<dbReference type="InterPro" id="IPR001650">
    <property type="entry name" value="Helicase_C-like"/>
</dbReference>
<dbReference type="FunFam" id="3.40.50.300:FF:000079">
    <property type="entry name" value="probable ATP-dependent RNA helicase DDX17"/>
    <property type="match status" value="1"/>
</dbReference>
<feature type="domain" description="Helicase ATP-binding" evidence="10">
    <location>
        <begin position="250"/>
        <end position="425"/>
    </location>
</feature>
<dbReference type="Pfam" id="PF00271">
    <property type="entry name" value="Helicase_C"/>
    <property type="match status" value="1"/>
</dbReference>
<dbReference type="Pfam" id="PF00270">
    <property type="entry name" value="DEAD"/>
    <property type="match status" value="1"/>
</dbReference>
<comment type="catalytic activity">
    <reaction evidence="6">
        <text>ATP + H2O = ADP + phosphate + H(+)</text>
        <dbReference type="Rhea" id="RHEA:13065"/>
        <dbReference type="ChEBI" id="CHEBI:15377"/>
        <dbReference type="ChEBI" id="CHEBI:15378"/>
        <dbReference type="ChEBI" id="CHEBI:30616"/>
        <dbReference type="ChEBI" id="CHEBI:43474"/>
        <dbReference type="ChEBI" id="CHEBI:456216"/>
        <dbReference type="EC" id="3.6.4.13"/>
    </reaction>
</comment>
<evidence type="ECO:0000313" key="13">
    <source>
        <dbReference type="EMBL" id="KOF99646.1"/>
    </source>
</evidence>
<keyword evidence="3 8" id="KW-0378">Hydrolase</keyword>
<dbReference type="Gene3D" id="3.40.50.300">
    <property type="entry name" value="P-loop containing nucleotide triphosphate hydrolases"/>
    <property type="match status" value="2"/>
</dbReference>
<keyword evidence="5 8" id="KW-0067">ATP-binding</keyword>
<dbReference type="CDD" id="cd17952">
    <property type="entry name" value="DEADc_DDX42"/>
    <property type="match status" value="1"/>
</dbReference>
<dbReference type="InterPro" id="IPR027417">
    <property type="entry name" value="P-loop_NTPase"/>
</dbReference>
<feature type="region of interest" description="Disordered" evidence="9">
    <location>
        <begin position="600"/>
        <end position="621"/>
    </location>
</feature>
<dbReference type="PROSITE" id="PS51195">
    <property type="entry name" value="Q_MOTIF"/>
    <property type="match status" value="1"/>
</dbReference>
<feature type="region of interest" description="Disordered" evidence="9">
    <location>
        <begin position="1"/>
        <end position="166"/>
    </location>
</feature>
<evidence type="ECO:0000259" key="11">
    <source>
        <dbReference type="PROSITE" id="PS51194"/>
    </source>
</evidence>
<proteinExistence type="inferred from homology"/>
<keyword evidence="2 8" id="KW-0547">Nucleotide-binding</keyword>
<organism evidence="13">
    <name type="scientific">Octopus bimaculoides</name>
    <name type="common">California two-spotted octopus</name>
    <dbReference type="NCBI Taxonomy" id="37653"/>
    <lineage>
        <taxon>Eukaryota</taxon>
        <taxon>Metazoa</taxon>
        <taxon>Spiralia</taxon>
        <taxon>Lophotrochozoa</taxon>
        <taxon>Mollusca</taxon>
        <taxon>Cephalopoda</taxon>
        <taxon>Coleoidea</taxon>
        <taxon>Octopodiformes</taxon>
        <taxon>Octopoda</taxon>
        <taxon>Incirrata</taxon>
        <taxon>Octopodidae</taxon>
        <taxon>Octopus</taxon>
    </lineage>
</organism>
<dbReference type="InterPro" id="IPR011545">
    <property type="entry name" value="DEAD/DEAH_box_helicase_dom"/>
</dbReference>
<feature type="short sequence motif" description="Q motif" evidence="7">
    <location>
        <begin position="219"/>
        <end position="247"/>
    </location>
</feature>
<dbReference type="EC" id="3.6.4.13" evidence="1"/>
<dbReference type="AlphaFoldDB" id="A0A0L8IDW9"/>
<evidence type="ECO:0000256" key="7">
    <source>
        <dbReference type="PROSITE-ProRule" id="PRU00552"/>
    </source>
</evidence>
<feature type="domain" description="Helicase C-terminal" evidence="11">
    <location>
        <begin position="386"/>
        <end position="571"/>
    </location>
</feature>
<dbReference type="CDD" id="cd18787">
    <property type="entry name" value="SF2_C_DEAD"/>
    <property type="match status" value="1"/>
</dbReference>
<dbReference type="SMART" id="SM00490">
    <property type="entry name" value="HELICc"/>
    <property type="match status" value="1"/>
</dbReference>
<evidence type="ECO:0000259" key="10">
    <source>
        <dbReference type="PROSITE" id="PS51192"/>
    </source>
</evidence>
<feature type="domain" description="DEAD-box RNA helicase Q" evidence="12">
    <location>
        <begin position="219"/>
        <end position="247"/>
    </location>
</feature>
<dbReference type="SMART" id="SM00487">
    <property type="entry name" value="DEXDc"/>
    <property type="match status" value="1"/>
</dbReference>
<dbReference type="GO" id="GO:0003724">
    <property type="term" value="F:RNA helicase activity"/>
    <property type="evidence" value="ECO:0007669"/>
    <property type="project" value="UniProtKB-EC"/>
</dbReference>
<evidence type="ECO:0000256" key="1">
    <source>
        <dbReference type="ARBA" id="ARBA00012552"/>
    </source>
</evidence>
<feature type="compositionally biased region" description="Polar residues" evidence="9">
    <location>
        <begin position="662"/>
        <end position="680"/>
    </location>
</feature>
<dbReference type="PROSITE" id="PS51192">
    <property type="entry name" value="HELICASE_ATP_BIND_1"/>
    <property type="match status" value="1"/>
</dbReference>
<dbReference type="PROSITE" id="PS00039">
    <property type="entry name" value="DEAD_ATP_HELICASE"/>
    <property type="match status" value="1"/>
</dbReference>
<feature type="compositionally biased region" description="Basic and acidic residues" evidence="9">
    <location>
        <begin position="137"/>
        <end position="162"/>
    </location>
</feature>
<accession>A0A0L8IDW9</accession>
<dbReference type="InterPro" id="IPR014001">
    <property type="entry name" value="Helicase_ATP-bd"/>
</dbReference>
<keyword evidence="4 8" id="KW-0347">Helicase</keyword>
<dbReference type="GO" id="GO:0016787">
    <property type="term" value="F:hydrolase activity"/>
    <property type="evidence" value="ECO:0007669"/>
    <property type="project" value="UniProtKB-KW"/>
</dbReference>
<reference evidence="13" key="1">
    <citation type="submission" date="2015-07" db="EMBL/GenBank/DDBJ databases">
        <title>MeaNS - Measles Nucleotide Surveillance Program.</title>
        <authorList>
            <person name="Tran T."/>
            <person name="Druce J."/>
        </authorList>
    </citation>
    <scope>NUCLEOTIDE SEQUENCE</scope>
    <source>
        <strain evidence="13">UCB-OBI-ISO-001</strain>
        <tissue evidence="13">Gonad</tissue>
    </source>
</reference>
<evidence type="ECO:0000256" key="5">
    <source>
        <dbReference type="ARBA" id="ARBA00022840"/>
    </source>
</evidence>
<evidence type="ECO:0000256" key="8">
    <source>
        <dbReference type="RuleBase" id="RU000492"/>
    </source>
</evidence>
<name>A0A0L8IDW9_OCTBM</name>
<dbReference type="EMBL" id="KQ415921">
    <property type="protein sequence ID" value="KOF99646.1"/>
    <property type="molecule type" value="Genomic_DNA"/>
</dbReference>
<sequence length="692" mass="77476">MDRRRYLNFSKSDGKSDVSGSNSLKFNKGGDGRPRGFGFQGFAINKKPAEPQNVKPPGTETLGFTPGSTLFPGRSYGFHTNIGKKRVKSEEEYFDDDDDENLDLEYQPAPGSPGVDKEEGDDNSDSDDPLDAFMANIEKEVKDQDNKLKKETPKTDKGVREDIEQEDDQESYFRYMEENPTAGLLKDDEEIEVEYDAEGNAIIPEKMKVTGLCPPKPVSSFAHFGFDEGLMNIIRKSEYTQPTPIQAQGVPVALSSRDIIGIAKTGSGKTAAFIWPMLIHLMDQNELDEGDGPIGLILAPTRELSQQIYHEAKKFGKVYNIRVVCAYGGGSLWEQSKACQEGAEVIVATPGRLIDLVKKKATNLRRVTYLVFDEADRMFDMGFESQVRSIANHVRPDRQTLLFSATFRKKVERLARDILTDPIRVIQGELGEANQDVTQLVDVLPSAPFKWRWLLKRLVEFTSFGLLHGDMEQAERNKVITMFKKKEILILVATDVASRGLDIPSIKTVVNYDVARDIDTHTHRIGRTGRAGEKGYAYTLVNEKDKDFAGHLVRNLESSNQHVPQSLLDLAMQNSWFRKSRFKQGKGKKVNTMGKVFGYRERPGLGAENSSSVQESSFSGFRPATSTASLALSSRPQSDRLAAIKSAFAAQFKSNFVAASEENNTQLMHQPKLSENTELQPDSKRRKKSRWD</sequence>
<dbReference type="InterPro" id="IPR014014">
    <property type="entry name" value="RNA_helicase_DEAD_Q_motif"/>
</dbReference>
<dbReference type="SUPFAM" id="SSF52540">
    <property type="entry name" value="P-loop containing nucleoside triphosphate hydrolases"/>
    <property type="match status" value="2"/>
</dbReference>
<feature type="compositionally biased region" description="Acidic residues" evidence="9">
    <location>
        <begin position="118"/>
        <end position="130"/>
    </location>
</feature>
<dbReference type="InterPro" id="IPR000629">
    <property type="entry name" value="RNA-helicase_DEAD-box_CS"/>
</dbReference>
<evidence type="ECO:0000256" key="4">
    <source>
        <dbReference type="ARBA" id="ARBA00022806"/>
    </source>
</evidence>
<feature type="compositionally biased region" description="Acidic residues" evidence="9">
    <location>
        <begin position="92"/>
        <end position="103"/>
    </location>
</feature>
<evidence type="ECO:0000256" key="3">
    <source>
        <dbReference type="ARBA" id="ARBA00022801"/>
    </source>
</evidence>
<feature type="compositionally biased region" description="Low complexity" evidence="9">
    <location>
        <begin position="610"/>
        <end position="621"/>
    </location>
</feature>
<dbReference type="GO" id="GO:0003676">
    <property type="term" value="F:nucleic acid binding"/>
    <property type="evidence" value="ECO:0007669"/>
    <property type="project" value="InterPro"/>
</dbReference>
<gene>
    <name evidence="13" type="ORF">OCBIM_22013853mg</name>
</gene>
<dbReference type="OrthoDB" id="196131at2759"/>
<dbReference type="GO" id="GO:0005524">
    <property type="term" value="F:ATP binding"/>
    <property type="evidence" value="ECO:0007669"/>
    <property type="project" value="UniProtKB-KW"/>
</dbReference>
<evidence type="ECO:0000256" key="6">
    <source>
        <dbReference type="ARBA" id="ARBA00047984"/>
    </source>
</evidence>
<evidence type="ECO:0000256" key="2">
    <source>
        <dbReference type="ARBA" id="ARBA00022741"/>
    </source>
</evidence>
<evidence type="ECO:0000256" key="9">
    <source>
        <dbReference type="SAM" id="MobiDB-lite"/>
    </source>
</evidence>
<feature type="region of interest" description="Disordered" evidence="9">
    <location>
        <begin position="662"/>
        <end position="692"/>
    </location>
</feature>
<dbReference type="PROSITE" id="PS51194">
    <property type="entry name" value="HELICASE_CTER"/>
    <property type="match status" value="1"/>
</dbReference>
<dbReference type="PANTHER" id="PTHR47958">
    <property type="entry name" value="ATP-DEPENDENT RNA HELICASE DBP3"/>
    <property type="match status" value="1"/>
</dbReference>
<protein>
    <recommendedName>
        <fullName evidence="1">RNA helicase</fullName>
        <ecNumber evidence="1">3.6.4.13</ecNumber>
    </recommendedName>
</protein>
<comment type="similarity">
    <text evidence="8">Belongs to the DEAD box helicase family.</text>
</comment>
<evidence type="ECO:0000259" key="12">
    <source>
        <dbReference type="PROSITE" id="PS51195"/>
    </source>
</evidence>